<dbReference type="SUPFAM" id="SSF52540">
    <property type="entry name" value="P-loop containing nucleoside triphosphate hydrolases"/>
    <property type="match status" value="1"/>
</dbReference>
<dbReference type="GO" id="GO:0007015">
    <property type="term" value="P:actin filament organization"/>
    <property type="evidence" value="ECO:0000318"/>
    <property type="project" value="GO_Central"/>
</dbReference>
<evidence type="ECO:0000313" key="10">
    <source>
        <dbReference type="Proteomes" id="UP000000600"/>
    </source>
</evidence>
<evidence type="ECO:0000313" key="9">
    <source>
        <dbReference type="EMBL" id="CAK62640.1"/>
    </source>
</evidence>
<evidence type="ECO:0000256" key="3">
    <source>
        <dbReference type="ARBA" id="ARBA00023123"/>
    </source>
</evidence>
<dbReference type="GO" id="GO:0005737">
    <property type="term" value="C:cytoplasm"/>
    <property type="evidence" value="ECO:0000318"/>
    <property type="project" value="GO_Central"/>
</dbReference>
<dbReference type="AlphaFoldDB" id="A0BVS3"/>
<dbReference type="STRING" id="5888.A0BVS3"/>
<evidence type="ECO:0000256" key="5">
    <source>
        <dbReference type="ARBA" id="ARBA00023203"/>
    </source>
</evidence>
<evidence type="ECO:0000259" key="8">
    <source>
        <dbReference type="PROSITE" id="PS51456"/>
    </source>
</evidence>
<keyword evidence="2 6" id="KW-0067">ATP-binding</keyword>
<dbReference type="PANTHER" id="PTHR13140">
    <property type="entry name" value="MYOSIN"/>
    <property type="match status" value="1"/>
</dbReference>
<dbReference type="Pfam" id="PF00063">
    <property type="entry name" value="Myosin_head"/>
    <property type="match status" value="1"/>
</dbReference>
<dbReference type="OrthoDB" id="6108017at2759"/>
<dbReference type="Gene3D" id="1.10.10.820">
    <property type="match status" value="1"/>
</dbReference>
<dbReference type="eggNOG" id="KOG0160">
    <property type="taxonomic scope" value="Eukaryota"/>
</dbReference>
<dbReference type="PROSITE" id="PS51456">
    <property type="entry name" value="MYOSIN_MOTOR"/>
    <property type="match status" value="1"/>
</dbReference>
<keyword evidence="1 6" id="KW-0547">Nucleotide-binding</keyword>
<keyword evidence="3 6" id="KW-0518">Myosin</keyword>
<dbReference type="EMBL" id="CT868020">
    <property type="protein sequence ID" value="CAK62640.1"/>
    <property type="molecule type" value="Genomic_DNA"/>
</dbReference>
<accession>A0BVS3</accession>
<feature type="coiled-coil region" evidence="7">
    <location>
        <begin position="790"/>
        <end position="838"/>
    </location>
</feature>
<organism evidence="9 10">
    <name type="scientific">Paramecium tetraurelia</name>
    <dbReference type="NCBI Taxonomy" id="5888"/>
    <lineage>
        <taxon>Eukaryota</taxon>
        <taxon>Sar</taxon>
        <taxon>Alveolata</taxon>
        <taxon>Ciliophora</taxon>
        <taxon>Intramacronucleata</taxon>
        <taxon>Oligohymenophorea</taxon>
        <taxon>Peniculida</taxon>
        <taxon>Parameciidae</taxon>
        <taxon>Paramecium</taxon>
    </lineage>
</organism>
<dbReference type="PRINTS" id="PR00193">
    <property type="entry name" value="MYOSINHEAVY"/>
</dbReference>
<evidence type="ECO:0000256" key="2">
    <source>
        <dbReference type="ARBA" id="ARBA00022840"/>
    </source>
</evidence>
<keyword evidence="5 6" id="KW-0009">Actin-binding</keyword>
<evidence type="ECO:0000256" key="6">
    <source>
        <dbReference type="PROSITE-ProRule" id="PRU00782"/>
    </source>
</evidence>
<gene>
    <name evidence="9" type="ORF">GSPATT00032492001</name>
</gene>
<protein>
    <recommendedName>
        <fullName evidence="8">Myosin motor domain-containing protein</fullName>
    </recommendedName>
</protein>
<dbReference type="Gene3D" id="1.20.120.720">
    <property type="entry name" value="Myosin VI head, motor domain, U50 subdomain"/>
    <property type="match status" value="1"/>
</dbReference>
<dbReference type="InterPro" id="IPR036961">
    <property type="entry name" value="Kinesin_motor_dom_sf"/>
</dbReference>
<dbReference type="GO" id="GO:0000146">
    <property type="term" value="F:microfilament motor activity"/>
    <property type="evidence" value="ECO:0000318"/>
    <property type="project" value="GO_Central"/>
</dbReference>
<dbReference type="GO" id="GO:0015629">
    <property type="term" value="C:actin cytoskeleton"/>
    <property type="evidence" value="ECO:0000318"/>
    <property type="project" value="GO_Central"/>
</dbReference>
<dbReference type="InParanoid" id="A0BVS3"/>
<dbReference type="RefSeq" id="XP_001430038.1">
    <property type="nucleotide sequence ID" value="XM_001430001.1"/>
</dbReference>
<dbReference type="InterPro" id="IPR001609">
    <property type="entry name" value="Myosin_head_motor_dom-like"/>
</dbReference>
<dbReference type="GO" id="GO:0016459">
    <property type="term" value="C:myosin complex"/>
    <property type="evidence" value="ECO:0007669"/>
    <property type="project" value="UniProtKB-KW"/>
</dbReference>
<dbReference type="CDD" id="cd00124">
    <property type="entry name" value="MYSc"/>
    <property type="match status" value="1"/>
</dbReference>
<feature type="domain" description="Myosin motor" evidence="8">
    <location>
        <begin position="25"/>
        <end position="743"/>
    </location>
</feature>
<keyword evidence="10" id="KW-1185">Reference proteome</keyword>
<dbReference type="KEGG" id="ptm:GSPATT00032492001"/>
<feature type="region of interest" description="Actin-binding" evidence="6">
    <location>
        <begin position="621"/>
        <end position="643"/>
    </location>
</feature>
<sequence length="855" mass="99646">MSQNPYSQALKYSMDQSFVPNVENKEVSITNIADIDHPDKIIPLLEQTFKSGQIYIDQGYSNLISLNPFQDTKHLSDSNIQNHKKDYLKLTNSQLSLSKPHLYKLAELAKQACFSSSNINNTCSILTQGISGSGKTVSAKGILHYVAALSSSGLFTSTTLNKVEIEQRIIASDIIFEAFGNAKTQKNSNSSRFGKVVSIQFENQKNPKNQKIISGKIVTTLFERTRLNQKGFMDRNFHIFYQLFEAFHKTEEIKNFAQQHEEDIEFKYDLDQLIKEIEKLALDTEFMLLGTQNQFMSSQDDQYGKQEEDQAQADEDFYKFMKLLQAFGDLDFTLEEVVSIFQCVAGLIHLKEDNYQKAEELLQIPNLKQTIDKNIETGQSRKLCAESIINGIIMDFYYKLFMWIQNRVNSNISQDFDPNKKYILNIFDSFGFEIFKNQEQVQQNLFEQLTLNYINEKLQNLFYQQIVDNAQKKFNSEGLTIIPPDFQKNDRIIFAIEDVIFKNLKDSNLLSRKTDYFKDAIRKSIPEKGVQDILIDESSLKKKQGSLTQSQITHKFQSNILGIRHTGGEIYYQLDCFLSSNKYMVSQEIQNINQLSQNQIIKSFTQQFQNQTVADTTQKEINDIIQTFKKSETWFVKCFQTNYDQKSGYFNVDEMKEQLSYSGLDQCANMLCQTYFLSIPKEEFFNTYIKLNPQSQNVGHLVDFINEQMRQSKEYTTIQPLQVGLNNILIKEQAKRKLDQEIQYIIHWESDQQYRTCSLQHDEQIEYLQQQLQKETQELLKSLEMKDEVIKGLNKKLKDKEDSEKKLIELIQASFKFNNELQKEFEKLTQNNNNHVTQLNQPIQNLQEQENYQGQ</sequence>
<dbReference type="InterPro" id="IPR027417">
    <property type="entry name" value="P-loop_NTPase"/>
</dbReference>
<dbReference type="GeneID" id="5015822"/>
<dbReference type="OMA" id="LENCLTH"/>
<dbReference type="GO" id="GO:0051015">
    <property type="term" value="F:actin filament binding"/>
    <property type="evidence" value="ECO:0000318"/>
    <property type="project" value="GO_Central"/>
</dbReference>
<dbReference type="Gene3D" id="1.20.58.530">
    <property type="match status" value="1"/>
</dbReference>
<name>A0BVS3_PARTE</name>
<dbReference type="GO" id="GO:0005524">
    <property type="term" value="F:ATP binding"/>
    <property type="evidence" value="ECO:0007669"/>
    <property type="project" value="UniProtKB-UniRule"/>
</dbReference>
<evidence type="ECO:0000256" key="7">
    <source>
        <dbReference type="SAM" id="Coils"/>
    </source>
</evidence>
<comment type="similarity">
    <text evidence="6">Belongs to the TRAFAC class myosin-kinesin ATPase superfamily. Myosin family.</text>
</comment>
<evidence type="ECO:0000256" key="4">
    <source>
        <dbReference type="ARBA" id="ARBA00023175"/>
    </source>
</evidence>
<dbReference type="SMART" id="SM00242">
    <property type="entry name" value="MYSc"/>
    <property type="match status" value="1"/>
</dbReference>
<keyword evidence="4 6" id="KW-0505">Motor protein</keyword>
<dbReference type="Gene3D" id="3.40.850.10">
    <property type="entry name" value="Kinesin motor domain"/>
    <property type="match status" value="1"/>
</dbReference>
<evidence type="ECO:0000256" key="1">
    <source>
        <dbReference type="ARBA" id="ARBA00022741"/>
    </source>
</evidence>
<dbReference type="HOGENOM" id="CLU_347983_0_0_1"/>
<dbReference type="GO" id="GO:0016020">
    <property type="term" value="C:membrane"/>
    <property type="evidence" value="ECO:0000318"/>
    <property type="project" value="GO_Central"/>
</dbReference>
<proteinExistence type="inferred from homology"/>
<reference evidence="9 10" key="1">
    <citation type="journal article" date="2006" name="Nature">
        <title>Global trends of whole-genome duplications revealed by the ciliate Paramecium tetraurelia.</title>
        <authorList>
            <consortium name="Genoscope"/>
            <person name="Aury J.-M."/>
            <person name="Jaillon O."/>
            <person name="Duret L."/>
            <person name="Noel B."/>
            <person name="Jubin C."/>
            <person name="Porcel B.M."/>
            <person name="Segurens B."/>
            <person name="Daubin V."/>
            <person name="Anthouard V."/>
            <person name="Aiach N."/>
            <person name="Arnaiz O."/>
            <person name="Billaut A."/>
            <person name="Beisson J."/>
            <person name="Blanc I."/>
            <person name="Bouhouche K."/>
            <person name="Camara F."/>
            <person name="Duharcourt S."/>
            <person name="Guigo R."/>
            <person name="Gogendeau D."/>
            <person name="Katinka M."/>
            <person name="Keller A.-M."/>
            <person name="Kissmehl R."/>
            <person name="Klotz C."/>
            <person name="Koll F."/>
            <person name="Le Moue A."/>
            <person name="Lepere C."/>
            <person name="Malinsky S."/>
            <person name="Nowacki M."/>
            <person name="Nowak J.K."/>
            <person name="Plattner H."/>
            <person name="Poulain J."/>
            <person name="Ruiz F."/>
            <person name="Serrano V."/>
            <person name="Zagulski M."/>
            <person name="Dessen P."/>
            <person name="Betermier M."/>
            <person name="Weissenbach J."/>
            <person name="Scarpelli C."/>
            <person name="Schachter V."/>
            <person name="Sperling L."/>
            <person name="Meyer E."/>
            <person name="Cohen J."/>
            <person name="Wincker P."/>
        </authorList>
    </citation>
    <scope>NUCLEOTIDE SEQUENCE [LARGE SCALE GENOMIC DNA]</scope>
    <source>
        <strain evidence="9 10">Stock d4-2</strain>
    </source>
</reference>
<dbReference type="Proteomes" id="UP000000600">
    <property type="component" value="Unassembled WGS sequence"/>
</dbReference>
<keyword evidence="7" id="KW-0175">Coiled coil</keyword>
<dbReference type="PANTHER" id="PTHR13140:SF706">
    <property type="entry name" value="DILUTE CLASS UNCONVENTIONAL MYOSIN, ISOFORM C"/>
    <property type="match status" value="1"/>
</dbReference>
<feature type="binding site" evidence="6">
    <location>
        <begin position="129"/>
        <end position="136"/>
    </location>
    <ligand>
        <name>ATP</name>
        <dbReference type="ChEBI" id="CHEBI:30616"/>
    </ligand>
</feature>